<accession>A0A4D9EQA2</accession>
<proteinExistence type="predicted"/>
<organism evidence="1 2">
    <name type="scientific">Platysternon megacephalum</name>
    <name type="common">big-headed turtle</name>
    <dbReference type="NCBI Taxonomy" id="55544"/>
    <lineage>
        <taxon>Eukaryota</taxon>
        <taxon>Metazoa</taxon>
        <taxon>Chordata</taxon>
        <taxon>Craniata</taxon>
        <taxon>Vertebrata</taxon>
        <taxon>Euteleostomi</taxon>
        <taxon>Archelosauria</taxon>
        <taxon>Testudinata</taxon>
        <taxon>Testudines</taxon>
        <taxon>Cryptodira</taxon>
        <taxon>Durocryptodira</taxon>
        <taxon>Testudinoidea</taxon>
        <taxon>Platysternidae</taxon>
        <taxon>Platysternon</taxon>
    </lineage>
</organism>
<protein>
    <submittedName>
        <fullName evidence="1">V-set and transmembrane domain-containing protein 2A</fullName>
    </submittedName>
</protein>
<comment type="caution">
    <text evidence="1">The sequence shown here is derived from an EMBL/GenBank/DDBJ whole genome shotgun (WGS) entry which is preliminary data.</text>
</comment>
<dbReference type="Proteomes" id="UP000297703">
    <property type="component" value="Unassembled WGS sequence"/>
</dbReference>
<reference evidence="1 2" key="2">
    <citation type="submission" date="2019-04" db="EMBL/GenBank/DDBJ databases">
        <title>The genome sequence of big-headed turtle.</title>
        <authorList>
            <person name="Gong S."/>
        </authorList>
    </citation>
    <scope>NUCLEOTIDE SEQUENCE [LARGE SCALE GENOMIC DNA]</scope>
    <source>
        <strain evidence="1">DO16091913</strain>
        <tissue evidence="1">Muscle</tissue>
    </source>
</reference>
<keyword evidence="1" id="KW-0472">Membrane</keyword>
<sequence length="100" mass="11303">MENKSVSRVQNTGMYTMNLKKYEHSICIGQKSDLRVVALLASFMKCESICYCWLLNGLKSITLHSKCLPNFTSGVIKTLFLRLCYTTPCATVLRKLGTML</sequence>
<evidence type="ECO:0000313" key="2">
    <source>
        <dbReference type="Proteomes" id="UP000297703"/>
    </source>
</evidence>
<dbReference type="EMBL" id="QXTE01000051">
    <property type="protein sequence ID" value="TFK09548.1"/>
    <property type="molecule type" value="Genomic_DNA"/>
</dbReference>
<dbReference type="AlphaFoldDB" id="A0A4D9EQA2"/>
<keyword evidence="1" id="KW-0812">Transmembrane</keyword>
<keyword evidence="2" id="KW-1185">Reference proteome</keyword>
<gene>
    <name evidence="1" type="ORF">DR999_PMT07352</name>
</gene>
<reference evidence="1 2" key="1">
    <citation type="submission" date="2019-04" db="EMBL/GenBank/DDBJ databases">
        <title>Draft genome of the big-headed turtle Platysternon megacephalum.</title>
        <authorList>
            <person name="Gong S."/>
        </authorList>
    </citation>
    <scope>NUCLEOTIDE SEQUENCE [LARGE SCALE GENOMIC DNA]</scope>
    <source>
        <strain evidence="1">DO16091913</strain>
        <tissue evidence="1">Muscle</tissue>
    </source>
</reference>
<evidence type="ECO:0000313" key="1">
    <source>
        <dbReference type="EMBL" id="TFK09548.1"/>
    </source>
</evidence>
<name>A0A4D9EQA2_9SAUR</name>